<accession>A0A6F8P0R8</accession>
<geneLocation type="plasmid" evidence="2">
    <name>pNTUH_3874</name>
</geneLocation>
<dbReference type="RefSeq" id="WP_031837596.1">
    <property type="nucleotide sequence ID" value="NZ_CP119342.1"/>
</dbReference>
<evidence type="ECO:0000313" key="2">
    <source>
        <dbReference type="EMBL" id="BBD49670.1"/>
    </source>
</evidence>
<feature type="transmembrane region" description="Helical" evidence="1">
    <location>
        <begin position="170"/>
        <end position="189"/>
    </location>
</feature>
<keyword evidence="2" id="KW-0614">Plasmid</keyword>
<evidence type="ECO:0000256" key="1">
    <source>
        <dbReference type="SAM" id="Phobius"/>
    </source>
</evidence>
<reference evidence="2" key="1">
    <citation type="submission" date="2018-03" db="EMBL/GenBank/DDBJ databases">
        <title>Tn1546-ermB-carrying plasmid.</title>
        <authorList>
            <person name="Wan TW."/>
        </authorList>
    </citation>
    <scope>NUCLEOTIDE SEQUENCE</scope>
    <source>
        <strain evidence="2">NTUH_3874</strain>
        <plasmid evidence="2">pNTUH_3874</plasmid>
    </source>
</reference>
<dbReference type="EMBL" id="LC377538">
    <property type="protein sequence ID" value="BBD49670.1"/>
    <property type="molecule type" value="Genomic_DNA"/>
</dbReference>
<feature type="transmembrane region" description="Helical" evidence="1">
    <location>
        <begin position="44"/>
        <end position="62"/>
    </location>
</feature>
<dbReference type="InterPro" id="IPR046084">
    <property type="entry name" value="TrbL_4"/>
</dbReference>
<keyword evidence="1" id="KW-0812">Transmembrane</keyword>
<name>A0A6F8P0R8_STAAU</name>
<dbReference type="AlphaFoldDB" id="A0A6F8P0R8"/>
<protein>
    <submittedName>
        <fullName evidence="2">Uncharacterized protein</fullName>
    </submittedName>
</protein>
<proteinExistence type="predicted"/>
<sequence>MFDLGKILYKFLKNASDDLLKSAFKIMGEGLFDHHGLFGIAKQFYGIWIGVAALTMVCIALYRVINALLSEAEQGTEVTVSTIIIDTIKSSFMILVIPFLMYFILDNIVQPVGSWILGNMGENSGKQVQSVLKSGDIGSALGNGFVFTFTYLFIAIAVIAFVIKMCIYHADLMMLEIFSVMSAIHLASGDNSHMQLWWKEFMAQITTIIAQLLAMAIIVNILTDKELKWWTFALLIGMSVMLIRGPSFLRSMWYSTGSGSMQKRMATRLALAGLRKLT</sequence>
<organism evidence="2">
    <name type="scientific">Staphylococcus aureus</name>
    <dbReference type="NCBI Taxonomy" id="1280"/>
    <lineage>
        <taxon>Bacteria</taxon>
        <taxon>Bacillati</taxon>
        <taxon>Bacillota</taxon>
        <taxon>Bacilli</taxon>
        <taxon>Bacillales</taxon>
        <taxon>Staphylococcaceae</taxon>
        <taxon>Staphylococcus</taxon>
    </lineage>
</organism>
<feature type="transmembrane region" description="Helical" evidence="1">
    <location>
        <begin position="229"/>
        <end position="249"/>
    </location>
</feature>
<feature type="transmembrane region" description="Helical" evidence="1">
    <location>
        <begin position="201"/>
        <end position="222"/>
    </location>
</feature>
<feature type="transmembrane region" description="Helical" evidence="1">
    <location>
        <begin position="140"/>
        <end position="163"/>
    </location>
</feature>
<keyword evidence="1" id="KW-1133">Transmembrane helix</keyword>
<dbReference type="Pfam" id="PF19597">
    <property type="entry name" value="TrbL_4"/>
    <property type="match status" value="1"/>
</dbReference>
<keyword evidence="1" id="KW-0472">Membrane</keyword>